<evidence type="ECO:0000313" key="1">
    <source>
        <dbReference type="EMBL" id="SFT50500.1"/>
    </source>
</evidence>
<accession>A0A1I6YJ64</accession>
<dbReference type="Proteomes" id="UP000323733">
    <property type="component" value="Unassembled WGS sequence"/>
</dbReference>
<evidence type="ECO:0000313" key="2">
    <source>
        <dbReference type="Proteomes" id="UP000323733"/>
    </source>
</evidence>
<dbReference type="AlphaFoldDB" id="A0A1I6YJ64"/>
<gene>
    <name evidence="1" type="ORF">SAMN02910340_00913</name>
</gene>
<name>A0A1I6YJ64_METTE</name>
<sequence length="97" mass="10654">MNTGGTPVTATKYSAELTSVVMNKLQTAPDDYIDVRVFLEPDSILEKVSAELEAKGMKIRTIIEGPDVQVRGSIAVKNLNDINAVAEVYRIEHDHVL</sequence>
<keyword evidence="2" id="KW-1185">Reference proteome</keyword>
<reference evidence="1 2" key="1">
    <citation type="submission" date="2016-10" db="EMBL/GenBank/DDBJ databases">
        <authorList>
            <person name="Varghese N."/>
            <person name="Submissions S."/>
        </authorList>
    </citation>
    <scope>NUCLEOTIDE SEQUENCE [LARGE SCALE GENOMIC DNA]</scope>
    <source>
        <strain evidence="1 2">DSM 11855</strain>
    </source>
</reference>
<proteinExistence type="predicted"/>
<dbReference type="EMBL" id="FPAO01000003">
    <property type="protein sequence ID" value="SFT50500.1"/>
    <property type="molecule type" value="Genomic_DNA"/>
</dbReference>
<protein>
    <submittedName>
        <fullName evidence="1">Uncharacterized protein</fullName>
    </submittedName>
</protein>
<organism evidence="1 2">
    <name type="scientific">Methanosarcina thermophila</name>
    <dbReference type="NCBI Taxonomy" id="2210"/>
    <lineage>
        <taxon>Archaea</taxon>
        <taxon>Methanobacteriati</taxon>
        <taxon>Methanobacteriota</taxon>
        <taxon>Stenosarchaea group</taxon>
        <taxon>Methanomicrobia</taxon>
        <taxon>Methanosarcinales</taxon>
        <taxon>Methanosarcinaceae</taxon>
        <taxon>Methanosarcina</taxon>
    </lineage>
</organism>